<protein>
    <submittedName>
        <fullName evidence="3">Uncharacterized protein</fullName>
    </submittedName>
</protein>
<comment type="caution">
    <text evidence="3">The sequence shown here is derived from an EMBL/GenBank/DDBJ whole genome shotgun (WGS) entry which is preliminary data.</text>
</comment>
<evidence type="ECO:0000256" key="1">
    <source>
        <dbReference type="SAM" id="MobiDB-lite"/>
    </source>
</evidence>
<keyword evidence="4" id="KW-1185">Reference proteome</keyword>
<dbReference type="EMBL" id="JAFJYH010000080">
    <property type="protein sequence ID" value="KAG4420637.1"/>
    <property type="molecule type" value="Genomic_DNA"/>
</dbReference>
<evidence type="ECO:0000313" key="4">
    <source>
        <dbReference type="Proteomes" id="UP000664132"/>
    </source>
</evidence>
<gene>
    <name evidence="3" type="ORF">IFR04_006227</name>
</gene>
<feature type="transmembrane region" description="Helical" evidence="2">
    <location>
        <begin position="362"/>
        <end position="381"/>
    </location>
</feature>
<organism evidence="3 4">
    <name type="scientific">Cadophora malorum</name>
    <dbReference type="NCBI Taxonomy" id="108018"/>
    <lineage>
        <taxon>Eukaryota</taxon>
        <taxon>Fungi</taxon>
        <taxon>Dikarya</taxon>
        <taxon>Ascomycota</taxon>
        <taxon>Pezizomycotina</taxon>
        <taxon>Leotiomycetes</taxon>
        <taxon>Helotiales</taxon>
        <taxon>Ploettnerulaceae</taxon>
        <taxon>Cadophora</taxon>
    </lineage>
</organism>
<dbReference type="OrthoDB" id="3537171at2759"/>
<keyword evidence="2" id="KW-0812">Transmembrane</keyword>
<dbReference type="AlphaFoldDB" id="A0A8H7TJC5"/>
<name>A0A8H7TJC5_9HELO</name>
<feature type="region of interest" description="Disordered" evidence="1">
    <location>
        <begin position="320"/>
        <end position="355"/>
    </location>
</feature>
<proteinExistence type="predicted"/>
<keyword evidence="2" id="KW-0472">Membrane</keyword>
<evidence type="ECO:0000313" key="3">
    <source>
        <dbReference type="EMBL" id="KAG4420637.1"/>
    </source>
</evidence>
<evidence type="ECO:0000256" key="2">
    <source>
        <dbReference type="SAM" id="Phobius"/>
    </source>
</evidence>
<dbReference type="Proteomes" id="UP000664132">
    <property type="component" value="Unassembled WGS sequence"/>
</dbReference>
<feature type="compositionally biased region" description="Pro residues" evidence="1">
    <location>
        <begin position="12"/>
        <end position="24"/>
    </location>
</feature>
<feature type="compositionally biased region" description="Polar residues" evidence="1">
    <location>
        <begin position="323"/>
        <end position="338"/>
    </location>
</feature>
<sequence length="384" mass="42742">MPRTRRKGSYGGPPPNDSQPYRPPLRPGDICVGCIVWLPIKENQGPSIKCRKDGCCGNEELKDEGYNHPIVVLKIKQKKRSKVCGDLVLTIALMTSFKDMPLKHYLARRKDVPYFRSSIPIRDQSSEDIEEAGIKQLDLEKGRTMNKKQCYVKTNHVYKAPVSSLRSFGFGSRECRAYKMRLNQASYAMLMDELDLSPESFAVTETLFETAPSRLAVLAGTPVPTAQVLSSAPQGAFVVPPQGAERYLNPLLGIPNAYVTPSTSTYAAVAINRPLASNHRLPTLVPSVPTLPTTRYPESTYIAAQLQAYGTLPGSTHHAYPGSTYSGYRQDSQPSRQSRTTYQPPVYTPYTRPQPPEEESPSYWGIIVGFLGLAAFGWWRYRSS</sequence>
<keyword evidence="2" id="KW-1133">Transmembrane helix</keyword>
<feature type="region of interest" description="Disordered" evidence="1">
    <location>
        <begin position="1"/>
        <end position="24"/>
    </location>
</feature>
<accession>A0A8H7TJC5</accession>
<reference evidence="3" key="1">
    <citation type="submission" date="2021-02" db="EMBL/GenBank/DDBJ databases">
        <title>Genome sequence Cadophora malorum strain M34.</title>
        <authorList>
            <person name="Stefanovic E."/>
            <person name="Vu D."/>
            <person name="Scully C."/>
            <person name="Dijksterhuis J."/>
            <person name="Roader J."/>
            <person name="Houbraken J."/>
        </authorList>
    </citation>
    <scope>NUCLEOTIDE SEQUENCE</scope>
    <source>
        <strain evidence="3">M34</strain>
    </source>
</reference>
<feature type="compositionally biased region" description="Low complexity" evidence="1">
    <location>
        <begin position="339"/>
        <end position="351"/>
    </location>
</feature>